<dbReference type="InterPro" id="IPR038459">
    <property type="entry name" value="MT_TRM10-typ_sf"/>
</dbReference>
<dbReference type="EMBL" id="BSXU01001858">
    <property type="protein sequence ID" value="GMG31769.1"/>
    <property type="molecule type" value="Genomic_DNA"/>
</dbReference>
<feature type="region of interest" description="Disordered" evidence="11">
    <location>
        <begin position="307"/>
        <end position="331"/>
    </location>
</feature>
<feature type="active site" description="Proton acceptor" evidence="9">
    <location>
        <position position="234"/>
    </location>
</feature>
<feature type="binding site" evidence="10">
    <location>
        <position position="242"/>
    </location>
    <ligand>
        <name>S-adenosyl-L-methionine</name>
        <dbReference type="ChEBI" id="CHEBI:59789"/>
    </ligand>
</feature>
<feature type="region of interest" description="Disordered" evidence="11">
    <location>
        <begin position="1"/>
        <end position="84"/>
    </location>
</feature>
<dbReference type="PANTHER" id="PTHR13563">
    <property type="entry name" value="TRNA (GUANINE-9-) METHYLTRANSFERASE"/>
    <property type="match status" value="1"/>
</dbReference>
<evidence type="ECO:0000256" key="2">
    <source>
        <dbReference type="ARBA" id="ARBA00020451"/>
    </source>
</evidence>
<dbReference type="Gene3D" id="3.40.1280.30">
    <property type="match status" value="1"/>
</dbReference>
<dbReference type="GO" id="GO:0052905">
    <property type="term" value="F:tRNA (guanosine(9)-N1)-methyltransferase activity"/>
    <property type="evidence" value="ECO:0007669"/>
    <property type="project" value="UniProtKB-EC"/>
</dbReference>
<dbReference type="InterPro" id="IPR007356">
    <property type="entry name" value="tRNA_m1G_MeTrfase_euk"/>
</dbReference>
<dbReference type="CDD" id="cd18089">
    <property type="entry name" value="SPOUT_Trm10-like"/>
    <property type="match status" value="1"/>
</dbReference>
<feature type="compositionally biased region" description="Basic and acidic residues" evidence="11">
    <location>
        <begin position="313"/>
        <end position="331"/>
    </location>
</feature>
<dbReference type="PROSITE" id="PS51675">
    <property type="entry name" value="SAM_MT_TRM10"/>
    <property type="match status" value="1"/>
</dbReference>
<keyword evidence="5" id="KW-0949">S-adenosyl-L-methionine</keyword>
<dbReference type="PIRSF" id="PIRSF016323">
    <property type="entry name" value="tRNA_m1G_mtfrase_met"/>
    <property type="match status" value="1"/>
</dbReference>
<feature type="binding site" evidence="10">
    <location>
        <position position="230"/>
    </location>
    <ligand>
        <name>S-adenosyl-L-methionine</name>
        <dbReference type="ChEBI" id="CHEBI:59789"/>
    </ligand>
</feature>
<dbReference type="InterPro" id="IPR028564">
    <property type="entry name" value="MT_TRM10-typ"/>
</dbReference>
<name>A0A9W6YZS0_AMBMO</name>
<dbReference type="PANTHER" id="PTHR13563:SF13">
    <property type="entry name" value="TRNA METHYLTRANSFERASE 10 HOMOLOG A"/>
    <property type="match status" value="1"/>
</dbReference>
<dbReference type="InterPro" id="IPR016653">
    <property type="entry name" value="TRM10/TRM10A"/>
</dbReference>
<protein>
    <recommendedName>
        <fullName evidence="2">tRNA (guanine(9)-N1)-methyltransferase</fullName>
        <ecNumber evidence="1">2.1.1.221</ecNumber>
    </recommendedName>
    <alternativeName>
        <fullName evidence="7">tRNA methyltransferase 10</fullName>
    </alternativeName>
    <alternativeName>
        <fullName evidence="6">tRNA(m1G9)-methyltransferase</fullName>
    </alternativeName>
</protein>
<keyword evidence="14" id="KW-1185">Reference proteome</keyword>
<keyword evidence="4" id="KW-0808">Transferase</keyword>
<evidence type="ECO:0000256" key="7">
    <source>
        <dbReference type="ARBA" id="ARBA00032166"/>
    </source>
</evidence>
<reference evidence="13" key="1">
    <citation type="submission" date="2023-04" db="EMBL/GenBank/DDBJ databases">
        <title>Ambrosiozyma monospora NBRC 1965.</title>
        <authorList>
            <person name="Ichikawa N."/>
            <person name="Sato H."/>
            <person name="Tonouchi N."/>
        </authorList>
    </citation>
    <scope>NUCLEOTIDE SEQUENCE</scope>
    <source>
        <strain evidence="13">NBRC 1965</strain>
    </source>
</reference>
<organism evidence="13 14">
    <name type="scientific">Ambrosiozyma monospora</name>
    <name type="common">Yeast</name>
    <name type="synonym">Endomycopsis monosporus</name>
    <dbReference type="NCBI Taxonomy" id="43982"/>
    <lineage>
        <taxon>Eukaryota</taxon>
        <taxon>Fungi</taxon>
        <taxon>Dikarya</taxon>
        <taxon>Ascomycota</taxon>
        <taxon>Saccharomycotina</taxon>
        <taxon>Pichiomycetes</taxon>
        <taxon>Pichiales</taxon>
        <taxon>Pichiaceae</taxon>
        <taxon>Ambrosiozyma</taxon>
    </lineage>
</organism>
<feature type="binding site" evidence="10">
    <location>
        <position position="210"/>
    </location>
    <ligand>
        <name>S-adenosyl-L-methionine</name>
        <dbReference type="ChEBI" id="CHEBI:59789"/>
    </ligand>
</feature>
<evidence type="ECO:0000256" key="5">
    <source>
        <dbReference type="ARBA" id="ARBA00022691"/>
    </source>
</evidence>
<dbReference type="EC" id="2.1.1.221" evidence="1"/>
<proteinExistence type="predicted"/>
<accession>A0A9W6YZS0</accession>
<sequence>MSVEDKITEITIRKEATPKICPESPIKPPMSESGEEPSNKKRKLNIPEGMTKSAWKRLEKRRRWEENKEKLKQDRKERKKQMKLERRAKIQEMAAKGEDITKVFPSKKPRTSPEDQISSGAKVILDCAFDDLMLEKEVVSLSGQITRSYSENRRNKYNVDLVVSSFNKRLKQRFDNRLPDYVHYKPEGIKFVEDDFESMLPEDLSKVCYLSADTDEILEELKPDEIYIVGGIVDKGRYKNLCKEKAEKLGIKTKRLPIDECIKMSGRRVLATSHVVELLIKWFEYKDWKLAFEAVIPSRKFRLEEGEVNTADEDTHKASSSDDKEKKSDTE</sequence>
<evidence type="ECO:0000256" key="6">
    <source>
        <dbReference type="ARBA" id="ARBA00031792"/>
    </source>
</evidence>
<dbReference type="GO" id="GO:0000049">
    <property type="term" value="F:tRNA binding"/>
    <property type="evidence" value="ECO:0007669"/>
    <property type="project" value="TreeGrafter"/>
</dbReference>
<feature type="domain" description="SAM-dependent MTase TRM10-type" evidence="12">
    <location>
        <begin position="108"/>
        <end position="303"/>
    </location>
</feature>
<keyword evidence="3" id="KW-0489">Methyltransferase</keyword>
<evidence type="ECO:0000313" key="14">
    <source>
        <dbReference type="Proteomes" id="UP001165063"/>
    </source>
</evidence>
<comment type="catalytic activity">
    <reaction evidence="8">
        <text>guanosine(9) in tRNA + S-adenosyl-L-methionine = N(1)-methylguanosine(9) in tRNA + S-adenosyl-L-homocysteine + H(+)</text>
        <dbReference type="Rhea" id="RHEA:43156"/>
        <dbReference type="Rhea" id="RHEA-COMP:10367"/>
        <dbReference type="Rhea" id="RHEA-COMP:10368"/>
        <dbReference type="ChEBI" id="CHEBI:15378"/>
        <dbReference type="ChEBI" id="CHEBI:57856"/>
        <dbReference type="ChEBI" id="CHEBI:59789"/>
        <dbReference type="ChEBI" id="CHEBI:73542"/>
        <dbReference type="ChEBI" id="CHEBI:74269"/>
        <dbReference type="EC" id="2.1.1.221"/>
    </reaction>
</comment>
<evidence type="ECO:0000256" key="11">
    <source>
        <dbReference type="SAM" id="MobiDB-lite"/>
    </source>
</evidence>
<evidence type="ECO:0000256" key="9">
    <source>
        <dbReference type="PIRSR" id="PIRSR016323-1"/>
    </source>
</evidence>
<dbReference type="GO" id="GO:0002939">
    <property type="term" value="P:tRNA N1-guanine methylation"/>
    <property type="evidence" value="ECO:0007669"/>
    <property type="project" value="TreeGrafter"/>
</dbReference>
<dbReference type="Proteomes" id="UP001165063">
    <property type="component" value="Unassembled WGS sequence"/>
</dbReference>
<evidence type="ECO:0000259" key="12">
    <source>
        <dbReference type="PROSITE" id="PS51675"/>
    </source>
</evidence>
<gene>
    <name evidence="13" type="ORF">Amon01_000403900</name>
</gene>
<comment type="caution">
    <text evidence="13">The sequence shown here is derived from an EMBL/GenBank/DDBJ whole genome shotgun (WGS) entry which is preliminary data.</text>
</comment>
<feature type="compositionally biased region" description="Basic and acidic residues" evidence="11">
    <location>
        <begin position="62"/>
        <end position="84"/>
    </location>
</feature>
<feature type="binding site" evidence="10">
    <location>
        <position position="256"/>
    </location>
    <ligand>
        <name>S-adenosyl-L-methionine</name>
        <dbReference type="ChEBI" id="CHEBI:59789"/>
    </ligand>
</feature>
<evidence type="ECO:0000256" key="8">
    <source>
        <dbReference type="ARBA" id="ARBA00048434"/>
    </source>
</evidence>
<dbReference type="OrthoDB" id="278300at2759"/>
<dbReference type="AlphaFoldDB" id="A0A9W6YZS0"/>
<evidence type="ECO:0000256" key="3">
    <source>
        <dbReference type="ARBA" id="ARBA00022603"/>
    </source>
</evidence>
<evidence type="ECO:0000256" key="10">
    <source>
        <dbReference type="PIRSR" id="PIRSR016323-2"/>
    </source>
</evidence>
<feature type="compositionally biased region" description="Basic and acidic residues" evidence="11">
    <location>
        <begin position="1"/>
        <end position="17"/>
    </location>
</feature>
<dbReference type="GO" id="GO:0005634">
    <property type="term" value="C:nucleus"/>
    <property type="evidence" value="ECO:0007669"/>
    <property type="project" value="TreeGrafter"/>
</dbReference>
<evidence type="ECO:0000256" key="4">
    <source>
        <dbReference type="ARBA" id="ARBA00022679"/>
    </source>
</evidence>
<evidence type="ECO:0000313" key="13">
    <source>
        <dbReference type="EMBL" id="GMG31769.1"/>
    </source>
</evidence>
<evidence type="ECO:0000256" key="1">
    <source>
        <dbReference type="ARBA" id="ARBA00012797"/>
    </source>
</evidence>